<dbReference type="EMBL" id="JAPEQV010000009">
    <property type="protein sequence ID" value="MDF2312937.1"/>
    <property type="molecule type" value="Genomic_DNA"/>
</dbReference>
<dbReference type="Proteomes" id="UP001267003">
    <property type="component" value="Unassembled WGS sequence"/>
</dbReference>
<reference evidence="2" key="2">
    <citation type="journal article" date="2023" name="Front Nutr">
        <title>Lactiplantibacillus pentosus P2020 protects the hyperuricemia and renal inflammation in mice.</title>
        <authorList>
            <person name="Wang Z."/>
            <person name="Song L."/>
            <person name="Li X."/>
            <person name="Xiao Y."/>
            <person name="Huang Y."/>
            <person name="Zhang Y."/>
            <person name="Li J."/>
            <person name="Li M."/>
            <person name="Ren Z."/>
        </authorList>
    </citation>
    <scope>NUCLEOTIDE SEQUENCE</scope>
    <source>
        <strain evidence="2">P2000</strain>
    </source>
</reference>
<dbReference type="RefSeq" id="WP_003638681.1">
    <property type="nucleotide sequence ID" value="NZ_BJZC01000018.1"/>
</dbReference>
<evidence type="ECO:0000256" key="1">
    <source>
        <dbReference type="SAM" id="MobiDB-lite"/>
    </source>
</evidence>
<dbReference type="Proteomes" id="UP001151834">
    <property type="component" value="Unassembled WGS sequence"/>
</dbReference>
<evidence type="ECO:0000313" key="3">
    <source>
        <dbReference type="EMBL" id="MDT6991425.1"/>
    </source>
</evidence>
<protein>
    <submittedName>
        <fullName evidence="3">Uncharacterized protein</fullName>
    </submittedName>
</protein>
<dbReference type="Proteomes" id="UP001263852">
    <property type="component" value="Unassembled WGS sequence"/>
</dbReference>
<accession>A0A2I0Z3W4</accession>
<reference evidence="3" key="3">
    <citation type="submission" date="2023-08" db="EMBL/GenBank/DDBJ databases">
        <authorList>
            <person name="Page C.A."/>
            <person name="Perez-Diaz I.M."/>
        </authorList>
    </citation>
    <scope>NUCLEOTIDE SEQUENCE</scope>
    <source>
        <strain evidence="4">1.8.9</strain>
        <strain evidence="3">7.8.46</strain>
    </source>
</reference>
<dbReference type="AlphaFoldDB" id="A0A2I0Z3W4"/>
<sequence>MSKVYTDVFNIQHTDCTVVDTINEFSRIFIIQDKNGSRFTCLKDDAKPAKKGSGHWTSASPEDAPQDYAVPYRSRKRQRKKLS</sequence>
<dbReference type="OrthoDB" id="2301303at2"/>
<name>A0A2I0Z3W4_LACPE</name>
<feature type="region of interest" description="Disordered" evidence="1">
    <location>
        <begin position="46"/>
        <end position="83"/>
    </location>
</feature>
<reference evidence="2" key="1">
    <citation type="submission" date="2022-11" db="EMBL/GenBank/DDBJ databases">
        <authorList>
            <person name="Wang Z."/>
        </authorList>
    </citation>
    <scope>NUCLEOTIDE SEQUENCE</scope>
    <source>
        <strain evidence="2">P2000</strain>
    </source>
</reference>
<evidence type="ECO:0000313" key="5">
    <source>
        <dbReference type="Proteomes" id="UP001267003"/>
    </source>
</evidence>
<evidence type="ECO:0000313" key="4">
    <source>
        <dbReference type="EMBL" id="MDT7039149.1"/>
    </source>
</evidence>
<dbReference type="EMBL" id="JAVLAO010000001">
    <property type="protein sequence ID" value="MDT7039149.1"/>
    <property type="molecule type" value="Genomic_DNA"/>
</dbReference>
<dbReference type="KEGG" id="lpg:BB562_08975"/>
<organism evidence="3 5">
    <name type="scientific">Lactiplantibacillus pentosus</name>
    <name type="common">Lactobacillus pentosus</name>
    <dbReference type="NCBI Taxonomy" id="1589"/>
    <lineage>
        <taxon>Bacteria</taxon>
        <taxon>Bacillati</taxon>
        <taxon>Bacillota</taxon>
        <taxon>Bacilli</taxon>
        <taxon>Lactobacillales</taxon>
        <taxon>Lactobacillaceae</taxon>
        <taxon>Lactiplantibacillus</taxon>
    </lineage>
</organism>
<gene>
    <name evidence="2" type="ORF">OOJ94_08910</name>
    <name evidence="3" type="ORF">RI536_15285</name>
    <name evidence="4" type="ORF">RI555_09150</name>
</gene>
<feature type="compositionally biased region" description="Basic residues" evidence="1">
    <location>
        <begin position="73"/>
        <end position="83"/>
    </location>
</feature>
<dbReference type="GeneID" id="49393953"/>
<comment type="caution">
    <text evidence="3">The sequence shown here is derived from an EMBL/GenBank/DDBJ whole genome shotgun (WGS) entry which is preliminary data.</text>
</comment>
<proteinExistence type="predicted"/>
<evidence type="ECO:0000313" key="2">
    <source>
        <dbReference type="EMBL" id="MDF2312937.1"/>
    </source>
</evidence>
<dbReference type="EMBL" id="JAVLAQ010000002">
    <property type="protein sequence ID" value="MDT6991425.1"/>
    <property type="molecule type" value="Genomic_DNA"/>
</dbReference>